<comment type="caution">
    <text evidence="5">The sequence shown here is derived from an EMBL/GenBank/DDBJ whole genome shotgun (WGS) entry which is preliminary data.</text>
</comment>
<dbReference type="Proteomes" id="UP000580250">
    <property type="component" value="Unassembled WGS sequence"/>
</dbReference>
<dbReference type="AlphaFoldDB" id="A0A6V7U696"/>
<evidence type="ECO:0000259" key="3">
    <source>
        <dbReference type="Pfam" id="PF06350"/>
    </source>
</evidence>
<dbReference type="InterPro" id="IPR013094">
    <property type="entry name" value="AB_hydrolase_3"/>
</dbReference>
<feature type="chain" id="PRO_5027875756" evidence="2">
    <location>
        <begin position="22"/>
        <end position="493"/>
    </location>
</feature>
<evidence type="ECO:0000313" key="6">
    <source>
        <dbReference type="Proteomes" id="UP000580250"/>
    </source>
</evidence>
<feature type="domain" description="Hormone-sensitive lipase N-terminal" evidence="3">
    <location>
        <begin position="27"/>
        <end position="195"/>
    </location>
</feature>
<gene>
    <name evidence="5" type="ORF">MENT_LOCUS8903</name>
</gene>
<evidence type="ECO:0000313" key="5">
    <source>
        <dbReference type="EMBL" id="CAD2147274.1"/>
    </source>
</evidence>
<feature type="region of interest" description="Disordered" evidence="1">
    <location>
        <begin position="439"/>
        <end position="493"/>
    </location>
</feature>
<feature type="signal peptide" evidence="2">
    <location>
        <begin position="1"/>
        <end position="21"/>
    </location>
</feature>
<dbReference type="PANTHER" id="PTHR23025:SF3">
    <property type="entry name" value="HORMONE-SENSITIVE LIPASE"/>
    <property type="match status" value="1"/>
</dbReference>
<dbReference type="GO" id="GO:0004771">
    <property type="term" value="F:sterol ester esterase activity"/>
    <property type="evidence" value="ECO:0007669"/>
    <property type="project" value="TreeGrafter"/>
</dbReference>
<reference evidence="5 6" key="1">
    <citation type="submission" date="2020-08" db="EMBL/GenBank/DDBJ databases">
        <authorList>
            <person name="Koutsovoulos G."/>
            <person name="Danchin GJ E."/>
        </authorList>
    </citation>
    <scope>NUCLEOTIDE SEQUENCE [LARGE SCALE GENOMIC DNA]</scope>
</reference>
<protein>
    <submittedName>
        <fullName evidence="5">Uncharacterized protein</fullName>
    </submittedName>
</protein>
<accession>A0A6V7U696</accession>
<dbReference type="GO" id="GO:0005829">
    <property type="term" value="C:cytosol"/>
    <property type="evidence" value="ECO:0007669"/>
    <property type="project" value="TreeGrafter"/>
</dbReference>
<dbReference type="EMBL" id="CAJEWN010000039">
    <property type="protein sequence ID" value="CAD2147274.1"/>
    <property type="molecule type" value="Genomic_DNA"/>
</dbReference>
<dbReference type="SUPFAM" id="SSF53474">
    <property type="entry name" value="alpha/beta-Hydrolases"/>
    <property type="match status" value="1"/>
</dbReference>
<dbReference type="OrthoDB" id="408631at2759"/>
<organism evidence="5 6">
    <name type="scientific">Meloidogyne enterolobii</name>
    <name type="common">Root-knot nematode worm</name>
    <name type="synonym">Meloidogyne mayaguensis</name>
    <dbReference type="NCBI Taxonomy" id="390850"/>
    <lineage>
        <taxon>Eukaryota</taxon>
        <taxon>Metazoa</taxon>
        <taxon>Ecdysozoa</taxon>
        <taxon>Nematoda</taxon>
        <taxon>Chromadorea</taxon>
        <taxon>Rhabditida</taxon>
        <taxon>Tylenchina</taxon>
        <taxon>Tylenchomorpha</taxon>
        <taxon>Tylenchoidea</taxon>
        <taxon>Meloidogynidae</taxon>
        <taxon>Meloidogyninae</taxon>
        <taxon>Meloidogyne</taxon>
    </lineage>
</organism>
<name>A0A6V7U696_MELEN</name>
<dbReference type="Pfam" id="PF06350">
    <property type="entry name" value="HSL_N"/>
    <property type="match status" value="1"/>
</dbReference>
<dbReference type="InterPro" id="IPR010468">
    <property type="entry name" value="HSL_N"/>
</dbReference>
<dbReference type="GO" id="GO:0019433">
    <property type="term" value="P:triglyceride catabolic process"/>
    <property type="evidence" value="ECO:0007669"/>
    <property type="project" value="TreeGrafter"/>
</dbReference>
<proteinExistence type="predicted"/>
<dbReference type="GO" id="GO:0008203">
    <property type="term" value="P:cholesterol metabolic process"/>
    <property type="evidence" value="ECO:0007669"/>
    <property type="project" value="InterPro"/>
</dbReference>
<dbReference type="PANTHER" id="PTHR23025">
    <property type="entry name" value="TRIACYLGLYCEROL LIPASE"/>
    <property type="match status" value="1"/>
</dbReference>
<dbReference type="GO" id="GO:0004806">
    <property type="term" value="F:triacylglycerol lipase activity"/>
    <property type="evidence" value="ECO:0007669"/>
    <property type="project" value="TreeGrafter"/>
</dbReference>
<dbReference type="Gene3D" id="3.40.50.1820">
    <property type="entry name" value="alpha/beta hydrolase"/>
    <property type="match status" value="1"/>
</dbReference>
<sequence length="493" mass="54834">MFLIFPFIFFTNLIWFSKVVSLLDVLDNNSLFPPLNSDYQQYNIMFRGIENLDASCFYGRSLGFQFSPSITRIFRFIGLILATYSLSWESSVALSSLIRGGRMLLNPEQRAKHIIKVTREASIGFCRGFWNLSEFTMPSLFCPVMATCEKTEIKLAGTLSLESVNGGFVQIHEPSSHTGPRPIALRVLSFQQRFGLNSSSSRNLTLSPYLVIHCHGGGYVATSSKSHETYLRSWAKSLECPLISIDYSLAPENPFPRPTEEVLYAYAWILINHEKFESLSVGDSAGGNLIVSVSLKLVELGVKRLPDGLVPIYTPFLFQYLPSPSRVLSFMDPLLHMGVVIRCAAAYSGTYTDEELDKDASFKESPNVPANNGHRSLQDYVDQVQRAQNESLLDFTQGSQSIVSLINLSLFNKSVPEQPNFDSPAKETDDKRLDKTVGFVIPSENVGGGGESQDEGDNRPNAEDDEEDSAMQSVRVDADPAHISCRQQILTNA</sequence>
<evidence type="ECO:0000256" key="2">
    <source>
        <dbReference type="SAM" id="SignalP"/>
    </source>
</evidence>
<feature type="domain" description="Alpha/beta hydrolase fold-3" evidence="4">
    <location>
        <begin position="211"/>
        <end position="348"/>
    </location>
</feature>
<dbReference type="InterPro" id="IPR029058">
    <property type="entry name" value="AB_hydrolase_fold"/>
</dbReference>
<keyword evidence="2" id="KW-0732">Signal</keyword>
<dbReference type="Pfam" id="PF07859">
    <property type="entry name" value="Abhydrolase_3"/>
    <property type="match status" value="1"/>
</dbReference>
<evidence type="ECO:0000256" key="1">
    <source>
        <dbReference type="SAM" id="MobiDB-lite"/>
    </source>
</evidence>
<evidence type="ECO:0000259" key="4">
    <source>
        <dbReference type="Pfam" id="PF07859"/>
    </source>
</evidence>